<dbReference type="EMBL" id="JACHBW010000017">
    <property type="protein sequence ID" value="MBB6105426.1"/>
    <property type="molecule type" value="Genomic_DNA"/>
</dbReference>
<name>A0A7W9U363_9BURK</name>
<accession>A0A7W9U363</accession>
<keyword evidence="2" id="KW-1185">Reference proteome</keyword>
<comment type="caution">
    <text evidence="1">The sequence shown here is derived from an EMBL/GenBank/DDBJ whole genome shotgun (WGS) entry which is preliminary data.</text>
</comment>
<reference evidence="1 2" key="1">
    <citation type="submission" date="2020-08" db="EMBL/GenBank/DDBJ databases">
        <title>Above-ground endophytic microbial communities from plants in different locations in the United States.</title>
        <authorList>
            <person name="Frank C."/>
        </authorList>
    </citation>
    <scope>NUCLEOTIDE SEQUENCE [LARGE SCALE GENOMIC DNA]</scope>
    <source>
        <strain evidence="1 2">WP4_2_2</strain>
    </source>
</reference>
<dbReference type="Proteomes" id="UP000571554">
    <property type="component" value="Unassembled WGS sequence"/>
</dbReference>
<evidence type="ECO:0000313" key="1">
    <source>
        <dbReference type="EMBL" id="MBB6105426.1"/>
    </source>
</evidence>
<dbReference type="AlphaFoldDB" id="A0A7W9U363"/>
<organism evidence="1 2">
    <name type="scientific">Paraburkholderia bannensis</name>
    <dbReference type="NCBI Taxonomy" id="765414"/>
    <lineage>
        <taxon>Bacteria</taxon>
        <taxon>Pseudomonadati</taxon>
        <taxon>Pseudomonadota</taxon>
        <taxon>Betaproteobacteria</taxon>
        <taxon>Burkholderiales</taxon>
        <taxon>Burkholderiaceae</taxon>
        <taxon>Paraburkholderia</taxon>
    </lineage>
</organism>
<sequence length="237" mass="25840">MDALFEVHFAPSEASLASSVPGFLMFAIPGIDRTVQSLPLGSVPKEFRDSQPGLSFQPLVRLEFGRYFINVGDRSLIVGAKLPYSGWSGFRSAILSALDAVLGSGLVTSVVQCSIRYIDVVEQSIIASDISALDLGMRIAGKEITIERTTITTRLQDGRLVHDVMINNSVDAQVVNRGAVKGIIINTATIDEFEEEPAAKFKERLPQLADEIHASNKKVFFGLLTEDLVAKLDPIYE</sequence>
<dbReference type="InterPro" id="IPR026349">
    <property type="entry name" value="CHP04255"/>
</dbReference>
<protein>
    <submittedName>
        <fullName evidence="1">Uncharacterized protein (TIGR04255 family)</fullName>
    </submittedName>
</protein>
<dbReference type="NCBIfam" id="TIGR04255">
    <property type="entry name" value="sporadTIGR04255"/>
    <property type="match status" value="1"/>
</dbReference>
<proteinExistence type="predicted"/>
<gene>
    <name evidence="1" type="ORF">F4827_005293</name>
</gene>
<evidence type="ECO:0000313" key="2">
    <source>
        <dbReference type="Proteomes" id="UP000571554"/>
    </source>
</evidence>